<protein>
    <submittedName>
        <fullName evidence="2">Uncharacterized protein</fullName>
    </submittedName>
</protein>
<proteinExistence type="predicted"/>
<dbReference type="EMBL" id="GGEC01084113">
    <property type="protein sequence ID" value="MBX64597.1"/>
    <property type="molecule type" value="Transcribed_RNA"/>
</dbReference>
<dbReference type="AlphaFoldDB" id="A0A2P2QCF6"/>
<sequence length="89" mass="10559">MLLLYVKLVKFLDIIISLFSSHICFKWAFLILFHFSCKFDSLNRVVDIKLWCREKEDDKRNILFVCYTSISSLKILEHFGVLSYNSSSK</sequence>
<keyword evidence="1" id="KW-1133">Transmembrane helix</keyword>
<keyword evidence="1" id="KW-0472">Membrane</keyword>
<feature type="transmembrane region" description="Helical" evidence="1">
    <location>
        <begin position="12"/>
        <end position="35"/>
    </location>
</feature>
<keyword evidence="1" id="KW-0812">Transmembrane</keyword>
<name>A0A2P2QCF6_RHIMU</name>
<organism evidence="2">
    <name type="scientific">Rhizophora mucronata</name>
    <name type="common">Asiatic mangrove</name>
    <dbReference type="NCBI Taxonomy" id="61149"/>
    <lineage>
        <taxon>Eukaryota</taxon>
        <taxon>Viridiplantae</taxon>
        <taxon>Streptophyta</taxon>
        <taxon>Embryophyta</taxon>
        <taxon>Tracheophyta</taxon>
        <taxon>Spermatophyta</taxon>
        <taxon>Magnoliopsida</taxon>
        <taxon>eudicotyledons</taxon>
        <taxon>Gunneridae</taxon>
        <taxon>Pentapetalae</taxon>
        <taxon>rosids</taxon>
        <taxon>fabids</taxon>
        <taxon>Malpighiales</taxon>
        <taxon>Rhizophoraceae</taxon>
        <taxon>Rhizophora</taxon>
    </lineage>
</organism>
<accession>A0A2P2QCF6</accession>
<reference evidence="2" key="1">
    <citation type="submission" date="2018-02" db="EMBL/GenBank/DDBJ databases">
        <title>Rhizophora mucronata_Transcriptome.</title>
        <authorList>
            <person name="Meera S.P."/>
            <person name="Sreeshan A."/>
            <person name="Augustine A."/>
        </authorList>
    </citation>
    <scope>NUCLEOTIDE SEQUENCE</scope>
    <source>
        <tissue evidence="2">Leaf</tissue>
    </source>
</reference>
<evidence type="ECO:0000256" key="1">
    <source>
        <dbReference type="SAM" id="Phobius"/>
    </source>
</evidence>
<evidence type="ECO:0000313" key="2">
    <source>
        <dbReference type="EMBL" id="MBX64597.1"/>
    </source>
</evidence>